<dbReference type="AlphaFoldDB" id="A0A0D6MCN4"/>
<evidence type="ECO:0000313" key="2">
    <source>
        <dbReference type="Proteomes" id="UP000054495"/>
    </source>
</evidence>
<dbReference type="Proteomes" id="UP000054495">
    <property type="component" value="Unassembled WGS sequence"/>
</dbReference>
<name>A0A0D6MCN4_9BILA</name>
<reference evidence="1 2" key="1">
    <citation type="submission" date="2013-05" db="EMBL/GenBank/DDBJ databases">
        <title>Draft genome of the parasitic nematode Anyclostoma ceylanicum.</title>
        <authorList>
            <person name="Mitreva M."/>
        </authorList>
    </citation>
    <scope>NUCLEOTIDE SEQUENCE [LARGE SCALE GENOMIC DNA]</scope>
</reference>
<proteinExistence type="predicted"/>
<sequence>MHQLTERKIYVFTAVPFQKDVITEIFINDHTYIPKNSRVDPSELKDSERRHLKGRGCKAYSRMIVRGTVYSSRDYCRESLKSHRCLRYKDVTVSSRKRSEATLSSVDTYTDFEIFEPLSTLSHDISSNILEFERKPEVLAERGCNFSPSNNQAVRRTDQHWEREPLRNDAQCEDMFEEELFDAEMHPVPTSSLYDCIRNGVFLVNEAARHLDDLQQANKFSEAAFNPGKMTVANLREVWQLEETPPLRKVNLGDLAHDWKERTQDNDNQKLTSLFRYILKNTIDVMSITLHTAAGDIKVELFCQECPKTR</sequence>
<keyword evidence="2" id="KW-1185">Reference proteome</keyword>
<dbReference type="EMBL" id="KE124798">
    <property type="protein sequence ID" value="EPB79217.1"/>
    <property type="molecule type" value="Genomic_DNA"/>
</dbReference>
<accession>A0A0D6MCN4</accession>
<organism evidence="1 2">
    <name type="scientific">Ancylostoma ceylanicum</name>
    <dbReference type="NCBI Taxonomy" id="53326"/>
    <lineage>
        <taxon>Eukaryota</taxon>
        <taxon>Metazoa</taxon>
        <taxon>Ecdysozoa</taxon>
        <taxon>Nematoda</taxon>
        <taxon>Chromadorea</taxon>
        <taxon>Rhabditida</taxon>
        <taxon>Rhabditina</taxon>
        <taxon>Rhabditomorpha</taxon>
        <taxon>Strongyloidea</taxon>
        <taxon>Ancylostomatidae</taxon>
        <taxon>Ancylostomatinae</taxon>
        <taxon>Ancylostoma</taxon>
    </lineage>
</organism>
<evidence type="ECO:0000313" key="1">
    <source>
        <dbReference type="EMBL" id="EPB79217.1"/>
    </source>
</evidence>
<gene>
    <name evidence="1" type="ORF">ANCCEY_01744</name>
</gene>
<protein>
    <submittedName>
        <fullName evidence="1">Uncharacterized protein</fullName>
    </submittedName>
</protein>